<gene>
    <name evidence="2" type="ORF">BESB_049320</name>
</gene>
<feature type="compositionally biased region" description="Polar residues" evidence="1">
    <location>
        <begin position="1"/>
        <end position="10"/>
    </location>
</feature>
<sequence>MFKSPGSTNAEPPGQGSGAPGVPPDHGDESEGGTGGGKEDDSELHPPSPELQADPTQQPPPSIQDSQSSVGSTNRDGSNGAGSSAGGRGSSGSTDQEVPKKEEEDSGPVSQESSHENDVLKPLPEPNPVPLPGVAKPERGLDNGHAGEHTAAENTNSKLPTAEGSNLESPQGAGGLGESQQAEEAKGLAQSPDGSLPGAPHARLRRLSEPKETPAHYLTVIVHFDGRSVSRGMAALSSVFFVGATVLLSAF</sequence>
<dbReference type="EMBL" id="NWUJ01000003">
    <property type="protein sequence ID" value="PFH36740.1"/>
    <property type="molecule type" value="Genomic_DNA"/>
</dbReference>
<dbReference type="AlphaFoldDB" id="A0A2A9MME9"/>
<organism evidence="2 3">
    <name type="scientific">Besnoitia besnoiti</name>
    <name type="common">Apicomplexan protozoan</name>
    <dbReference type="NCBI Taxonomy" id="94643"/>
    <lineage>
        <taxon>Eukaryota</taxon>
        <taxon>Sar</taxon>
        <taxon>Alveolata</taxon>
        <taxon>Apicomplexa</taxon>
        <taxon>Conoidasida</taxon>
        <taxon>Coccidia</taxon>
        <taxon>Eucoccidiorida</taxon>
        <taxon>Eimeriorina</taxon>
        <taxon>Sarcocystidae</taxon>
        <taxon>Besnoitia</taxon>
    </lineage>
</organism>
<evidence type="ECO:0000313" key="3">
    <source>
        <dbReference type="Proteomes" id="UP000224006"/>
    </source>
</evidence>
<comment type="caution">
    <text evidence="2">The sequence shown here is derived from an EMBL/GenBank/DDBJ whole genome shotgun (WGS) entry which is preliminary data.</text>
</comment>
<evidence type="ECO:0000313" key="2">
    <source>
        <dbReference type="EMBL" id="PFH36740.1"/>
    </source>
</evidence>
<protein>
    <submittedName>
        <fullName evidence="2">Toxoplasma gondii family A protein</fullName>
    </submittedName>
</protein>
<name>A0A2A9MME9_BESBE</name>
<proteinExistence type="predicted"/>
<feature type="compositionally biased region" description="Basic and acidic residues" evidence="1">
    <location>
        <begin position="136"/>
        <end position="151"/>
    </location>
</feature>
<dbReference type="KEGG" id="bbes:BESB_049320"/>
<feature type="compositionally biased region" description="Polar residues" evidence="1">
    <location>
        <begin position="152"/>
        <end position="169"/>
    </location>
</feature>
<dbReference type="RefSeq" id="XP_029220749.1">
    <property type="nucleotide sequence ID" value="XM_029363383.1"/>
</dbReference>
<evidence type="ECO:0000256" key="1">
    <source>
        <dbReference type="SAM" id="MobiDB-lite"/>
    </source>
</evidence>
<feature type="region of interest" description="Disordered" evidence="1">
    <location>
        <begin position="1"/>
        <end position="201"/>
    </location>
</feature>
<feature type="compositionally biased region" description="Gly residues" evidence="1">
    <location>
        <begin position="79"/>
        <end position="90"/>
    </location>
</feature>
<dbReference type="Proteomes" id="UP000224006">
    <property type="component" value="Chromosome III"/>
</dbReference>
<dbReference type="VEuPathDB" id="ToxoDB:BESB_049320"/>
<accession>A0A2A9MME9</accession>
<keyword evidence="3" id="KW-1185">Reference proteome</keyword>
<reference evidence="2 3" key="1">
    <citation type="submission" date="2017-09" db="EMBL/GenBank/DDBJ databases">
        <title>Genome sequencing of Besnoitia besnoiti strain Bb-Ger1.</title>
        <authorList>
            <person name="Schares G."/>
            <person name="Venepally P."/>
            <person name="Lorenzi H.A."/>
        </authorList>
    </citation>
    <scope>NUCLEOTIDE SEQUENCE [LARGE SCALE GENOMIC DNA]</scope>
    <source>
        <strain evidence="2 3">Bb-Ger1</strain>
    </source>
</reference>
<dbReference type="GeneID" id="40309862"/>